<gene>
    <name evidence="1" type="ORF">NDU88_013316</name>
    <name evidence="2" type="ORF">NDU88_013318</name>
</gene>
<dbReference type="AlphaFoldDB" id="A0AAV7R6W8"/>
<evidence type="ECO:0000313" key="3">
    <source>
        <dbReference type="Proteomes" id="UP001066276"/>
    </source>
</evidence>
<sequence>MAGCRTLDLGCIARAHGWRQDSGTWSALLELRPGCRTPDPGALLELRSACRTPDPGALLELRSACRTPDPGALLELRSGCRTLDLGCLARAHGRLQYSGPGVYWWSSGLIPGLWDLGCIAGAHGWLQGSGTWGALLELMSGCRTLGPGVHC</sequence>
<keyword evidence="3" id="KW-1185">Reference proteome</keyword>
<reference evidence="2" key="1">
    <citation type="journal article" date="2022" name="bioRxiv">
        <title>Sequencing and chromosome-scale assembly of the giantPleurodeles waltlgenome.</title>
        <authorList>
            <person name="Brown T."/>
            <person name="Elewa A."/>
            <person name="Iarovenko S."/>
            <person name="Subramanian E."/>
            <person name="Araus A.J."/>
            <person name="Petzold A."/>
            <person name="Susuki M."/>
            <person name="Suzuki K.-i.T."/>
            <person name="Hayashi T."/>
            <person name="Toyoda A."/>
            <person name="Oliveira C."/>
            <person name="Osipova E."/>
            <person name="Leigh N.D."/>
            <person name="Simon A."/>
            <person name="Yun M.H."/>
        </authorList>
    </citation>
    <scope>NUCLEOTIDE SEQUENCE</scope>
    <source>
        <strain evidence="2">20211129_DDA</strain>
        <tissue evidence="2">Liver</tissue>
    </source>
</reference>
<protein>
    <submittedName>
        <fullName evidence="2">Uncharacterized protein</fullName>
    </submittedName>
</protein>
<proteinExistence type="predicted"/>
<evidence type="ECO:0000313" key="2">
    <source>
        <dbReference type="EMBL" id="KAJ1147071.1"/>
    </source>
</evidence>
<dbReference type="EMBL" id="JANPWB010000010">
    <property type="protein sequence ID" value="KAJ1147071.1"/>
    <property type="molecule type" value="Genomic_DNA"/>
</dbReference>
<dbReference type="EMBL" id="JANPWB010000010">
    <property type="protein sequence ID" value="KAJ1147069.1"/>
    <property type="molecule type" value="Genomic_DNA"/>
</dbReference>
<accession>A0AAV7R6W8</accession>
<comment type="caution">
    <text evidence="2">The sequence shown here is derived from an EMBL/GenBank/DDBJ whole genome shotgun (WGS) entry which is preliminary data.</text>
</comment>
<organism evidence="2 3">
    <name type="scientific">Pleurodeles waltl</name>
    <name type="common">Iberian ribbed newt</name>
    <dbReference type="NCBI Taxonomy" id="8319"/>
    <lineage>
        <taxon>Eukaryota</taxon>
        <taxon>Metazoa</taxon>
        <taxon>Chordata</taxon>
        <taxon>Craniata</taxon>
        <taxon>Vertebrata</taxon>
        <taxon>Euteleostomi</taxon>
        <taxon>Amphibia</taxon>
        <taxon>Batrachia</taxon>
        <taxon>Caudata</taxon>
        <taxon>Salamandroidea</taxon>
        <taxon>Salamandridae</taxon>
        <taxon>Pleurodelinae</taxon>
        <taxon>Pleurodeles</taxon>
    </lineage>
</organism>
<evidence type="ECO:0000313" key="1">
    <source>
        <dbReference type="EMBL" id="KAJ1147069.1"/>
    </source>
</evidence>
<name>A0AAV7R6W8_PLEWA</name>
<dbReference type="Proteomes" id="UP001066276">
    <property type="component" value="Chromosome 6"/>
</dbReference>